<dbReference type="EMBL" id="PENG01000001">
    <property type="protein sequence ID" value="PJI27066.1"/>
    <property type="molecule type" value="Genomic_DNA"/>
</dbReference>
<keyword evidence="1" id="KW-0812">Transmembrane</keyword>
<keyword evidence="1" id="KW-1133">Transmembrane helix</keyword>
<organism evidence="3 4">
    <name type="scientific">Prevotella intermedia</name>
    <dbReference type="NCBI Taxonomy" id="28131"/>
    <lineage>
        <taxon>Bacteria</taxon>
        <taxon>Pseudomonadati</taxon>
        <taxon>Bacteroidota</taxon>
        <taxon>Bacteroidia</taxon>
        <taxon>Bacteroidales</taxon>
        <taxon>Prevotellaceae</taxon>
        <taxon>Prevotella</taxon>
    </lineage>
</organism>
<feature type="transmembrane region" description="Helical" evidence="1">
    <location>
        <begin position="7"/>
        <end position="27"/>
    </location>
</feature>
<dbReference type="AlphaFoldDB" id="A0A2M8TSX9"/>
<accession>A0A2M8TSX9</accession>
<sequence>MKQAKVFLSHFLIAIGTISACIGAFSWLGGSGYSTKNQIIVGICILFIGVVYAWFQMRPSKSIQILINDSFPLQVEFGDLFEKKGVVVISVNEYFDTIVDNKIIATETIHGKFIDRLFKGRIPELDNKIRKALNNVIAEDASNRVIGKKKRYPLGTCAVIEEGENTYILTALTKFDANNHASIPLSEYGAIIQRIILTAATVANSRPVYIPLLGSGQGGIQKSAQKILSYMISQIEFCPDVSIPKGLHIVVYDSGNKNVNLDNIKSAWLSTVK</sequence>
<dbReference type="Pfam" id="PF20016">
    <property type="entry name" value="ThsA_Macro"/>
    <property type="match status" value="1"/>
</dbReference>
<dbReference type="RefSeq" id="WP_077491380.1">
    <property type="nucleotide sequence ID" value="NZ_PENG01000001.1"/>
</dbReference>
<reference evidence="3 4" key="1">
    <citation type="submission" date="2017-11" db="EMBL/GenBank/DDBJ databases">
        <title>Genome sequencing of Prevotella intermedia KCOM 2832.</title>
        <authorList>
            <person name="Kook J.-K."/>
            <person name="Park S.-N."/>
            <person name="Lim Y.K."/>
        </authorList>
    </citation>
    <scope>NUCLEOTIDE SEQUENCE [LARGE SCALE GENOMIC DNA]</scope>
    <source>
        <strain evidence="3 4">KCOM 2832</strain>
    </source>
</reference>
<evidence type="ECO:0000259" key="2">
    <source>
        <dbReference type="Pfam" id="PF20016"/>
    </source>
</evidence>
<keyword evidence="1" id="KW-0472">Membrane</keyword>
<dbReference type="Gene3D" id="3.40.220.10">
    <property type="entry name" value="Leucine Aminopeptidase, subunit E, domain 1"/>
    <property type="match status" value="1"/>
</dbReference>
<feature type="domain" description="Thoeris protein ThsA Macro" evidence="2">
    <location>
        <begin position="74"/>
        <end position="252"/>
    </location>
</feature>
<proteinExistence type="predicted"/>
<protein>
    <recommendedName>
        <fullName evidence="2">Thoeris protein ThsA Macro domain-containing protein</fullName>
    </recommendedName>
</protein>
<evidence type="ECO:0000313" key="3">
    <source>
        <dbReference type="EMBL" id="PJI27066.1"/>
    </source>
</evidence>
<comment type="caution">
    <text evidence="3">The sequence shown here is derived from an EMBL/GenBank/DDBJ whole genome shotgun (WGS) entry which is preliminary data.</text>
</comment>
<dbReference type="PROSITE" id="PS51257">
    <property type="entry name" value="PROKAR_LIPOPROTEIN"/>
    <property type="match status" value="1"/>
</dbReference>
<dbReference type="InterPro" id="IPR045535">
    <property type="entry name" value="ThsA_Macro"/>
</dbReference>
<evidence type="ECO:0000313" key="4">
    <source>
        <dbReference type="Proteomes" id="UP000229884"/>
    </source>
</evidence>
<gene>
    <name evidence="3" type="ORF">CTM58_02525</name>
</gene>
<dbReference type="InterPro" id="IPR043472">
    <property type="entry name" value="Macro_dom-like"/>
</dbReference>
<dbReference type="SUPFAM" id="SSF52949">
    <property type="entry name" value="Macro domain-like"/>
    <property type="match status" value="1"/>
</dbReference>
<evidence type="ECO:0000256" key="1">
    <source>
        <dbReference type="SAM" id="Phobius"/>
    </source>
</evidence>
<name>A0A2M8TSX9_PREIN</name>
<dbReference type="Proteomes" id="UP000229884">
    <property type="component" value="Unassembled WGS sequence"/>
</dbReference>
<feature type="transmembrane region" description="Helical" evidence="1">
    <location>
        <begin position="39"/>
        <end position="55"/>
    </location>
</feature>